<dbReference type="OrthoDB" id="9810734at2"/>
<name>A0A0M7A0N7_9HYPH</name>
<dbReference type="PANTHER" id="PTHR42901:SF1">
    <property type="entry name" value="ALCOHOL DEHYDROGENASE"/>
    <property type="match status" value="1"/>
</dbReference>
<dbReference type="STRING" id="388408.LAX5112_01651"/>
<dbReference type="Proteomes" id="UP000053235">
    <property type="component" value="Unassembled WGS sequence"/>
</dbReference>
<organism evidence="4 5">
    <name type="scientific">Roseibium alexandrii</name>
    <dbReference type="NCBI Taxonomy" id="388408"/>
    <lineage>
        <taxon>Bacteria</taxon>
        <taxon>Pseudomonadati</taxon>
        <taxon>Pseudomonadota</taxon>
        <taxon>Alphaproteobacteria</taxon>
        <taxon>Hyphomicrobiales</taxon>
        <taxon>Stappiaceae</taxon>
        <taxon>Roseibium</taxon>
    </lineage>
</organism>
<dbReference type="EC" id="1.1.1.107" evidence="4"/>
<dbReference type="InterPro" id="IPR036291">
    <property type="entry name" value="NAD(P)-bd_dom_sf"/>
</dbReference>
<reference evidence="5" key="1">
    <citation type="submission" date="2015-07" db="EMBL/GenBank/DDBJ databases">
        <authorList>
            <person name="Rodrigo-Torres Lidia"/>
            <person name="Arahal R.David."/>
        </authorList>
    </citation>
    <scope>NUCLEOTIDE SEQUENCE [LARGE SCALE GENOMIC DNA]</scope>
    <source>
        <strain evidence="5">CECT 5112</strain>
    </source>
</reference>
<feature type="domain" description="Ketoreductase" evidence="3">
    <location>
        <begin position="7"/>
        <end position="189"/>
    </location>
</feature>
<evidence type="ECO:0000256" key="1">
    <source>
        <dbReference type="ARBA" id="ARBA00006484"/>
    </source>
</evidence>
<evidence type="ECO:0000313" key="4">
    <source>
        <dbReference type="EMBL" id="CTQ68141.1"/>
    </source>
</evidence>
<keyword evidence="2 4" id="KW-0560">Oxidoreductase</keyword>
<evidence type="ECO:0000313" key="5">
    <source>
        <dbReference type="Proteomes" id="UP000053235"/>
    </source>
</evidence>
<dbReference type="Pfam" id="PF00106">
    <property type="entry name" value="adh_short"/>
    <property type="match status" value="1"/>
</dbReference>
<keyword evidence="5" id="KW-1185">Reference proteome</keyword>
<dbReference type="AlphaFoldDB" id="A0A0M7A0N7"/>
<evidence type="ECO:0000259" key="3">
    <source>
        <dbReference type="SMART" id="SM00822"/>
    </source>
</evidence>
<dbReference type="PANTHER" id="PTHR42901">
    <property type="entry name" value="ALCOHOL DEHYDROGENASE"/>
    <property type="match status" value="1"/>
</dbReference>
<accession>A0A0M7A0N7</accession>
<evidence type="ECO:0000256" key="2">
    <source>
        <dbReference type="ARBA" id="ARBA00023002"/>
    </source>
</evidence>
<gene>
    <name evidence="4" type="primary">pldh-t</name>
    <name evidence="4" type="ORF">LAX5112_01651</name>
</gene>
<dbReference type="InterPro" id="IPR002347">
    <property type="entry name" value="SDR_fam"/>
</dbReference>
<dbReference type="SUPFAM" id="SSF51735">
    <property type="entry name" value="NAD(P)-binding Rossmann-fold domains"/>
    <property type="match status" value="1"/>
</dbReference>
<protein>
    <submittedName>
        <fullName evidence="4">Pyridoxal 4-dehydrogenase</fullName>
        <ecNumber evidence="4">1.1.1.107</ecNumber>
    </submittedName>
</protein>
<comment type="similarity">
    <text evidence="1">Belongs to the short-chain dehydrogenases/reductases (SDR) family.</text>
</comment>
<dbReference type="CDD" id="cd05233">
    <property type="entry name" value="SDR_c"/>
    <property type="match status" value="1"/>
</dbReference>
<dbReference type="SMART" id="SM00822">
    <property type="entry name" value="PKS_KR"/>
    <property type="match status" value="1"/>
</dbReference>
<dbReference type="InterPro" id="IPR057326">
    <property type="entry name" value="KR_dom"/>
</dbReference>
<dbReference type="GO" id="GO:0050235">
    <property type="term" value="F:pyridoxal 4-dehydrogenase activity"/>
    <property type="evidence" value="ECO:0007669"/>
    <property type="project" value="UniProtKB-EC"/>
</dbReference>
<proteinExistence type="inferred from homology"/>
<dbReference type="EMBL" id="CXWD01000005">
    <property type="protein sequence ID" value="CTQ68141.1"/>
    <property type="molecule type" value="Genomic_DNA"/>
</dbReference>
<dbReference type="PRINTS" id="PR00081">
    <property type="entry name" value="GDHRDH"/>
</dbReference>
<sequence>MGTLNGKTVVITGAGRSTGRALAAALADHGADVHLSARDKAQAEDTCRFIKDVTGSSATAYSCDIADPDSIRQFVLDLKATTPKIDILINSAAVWLSGSFEATDDDHVITAVNSTVTGTILLTKHCLPLLEMSEEADIKTIVSKSGLALDGQSEPNAAYHATKSAQTAFMNRLRQTHPHIRVMSVFPPDFESDLEYKSSAWFKRPSPGTNRTMTARHVVEAILFALEQDRICSVESLVLSNSASG</sequence>
<dbReference type="RefSeq" id="WP_055671417.1">
    <property type="nucleotide sequence ID" value="NZ_CXWD01000005.1"/>
</dbReference>
<dbReference type="Gene3D" id="3.40.50.720">
    <property type="entry name" value="NAD(P)-binding Rossmann-like Domain"/>
    <property type="match status" value="1"/>
</dbReference>